<keyword evidence="5 11" id="KW-0418">Kinase</keyword>
<dbReference type="GO" id="GO:0004674">
    <property type="term" value="F:protein serine/threonine kinase activity"/>
    <property type="evidence" value="ECO:0007669"/>
    <property type="project" value="UniProtKB-KW"/>
</dbReference>
<evidence type="ECO:0000256" key="3">
    <source>
        <dbReference type="ARBA" id="ARBA00022679"/>
    </source>
</evidence>
<evidence type="ECO:0000256" key="5">
    <source>
        <dbReference type="ARBA" id="ARBA00022777"/>
    </source>
</evidence>
<dbReference type="InterPro" id="IPR000719">
    <property type="entry name" value="Prot_kinase_dom"/>
</dbReference>
<feature type="domain" description="Protein kinase" evidence="9">
    <location>
        <begin position="17"/>
        <end position="266"/>
    </location>
</feature>
<evidence type="ECO:0000256" key="7">
    <source>
        <dbReference type="SAM" id="MobiDB-lite"/>
    </source>
</evidence>
<evidence type="ECO:0000256" key="6">
    <source>
        <dbReference type="ARBA" id="ARBA00022840"/>
    </source>
</evidence>
<keyword evidence="8" id="KW-1133">Transmembrane helix</keyword>
<proteinExistence type="predicted"/>
<keyword evidence="3" id="KW-0808">Transferase</keyword>
<keyword evidence="8" id="KW-0812">Transmembrane</keyword>
<evidence type="ECO:0000313" key="12">
    <source>
        <dbReference type="Proteomes" id="UP001064782"/>
    </source>
</evidence>
<dbReference type="Proteomes" id="UP001064782">
    <property type="component" value="Unassembled WGS sequence"/>
</dbReference>
<dbReference type="GO" id="GO:0005524">
    <property type="term" value="F:ATP binding"/>
    <property type="evidence" value="ECO:0007669"/>
    <property type="project" value="UniProtKB-KW"/>
</dbReference>
<protein>
    <recommendedName>
        <fullName evidence="1">non-specific serine/threonine protein kinase</fullName>
        <ecNumber evidence="1">2.7.11.1</ecNumber>
    </recommendedName>
</protein>
<dbReference type="PANTHER" id="PTHR43289:SF6">
    <property type="entry name" value="SERINE_THREONINE-PROTEIN KINASE NEKL-3"/>
    <property type="match status" value="1"/>
</dbReference>
<feature type="transmembrane region" description="Helical" evidence="8">
    <location>
        <begin position="306"/>
        <end position="328"/>
    </location>
</feature>
<evidence type="ECO:0000313" key="10">
    <source>
        <dbReference type="EMBL" id="GLB84042.1"/>
    </source>
</evidence>
<keyword evidence="2" id="KW-0723">Serine/threonine-protein kinase</keyword>
<dbReference type="PROSITE" id="PS00109">
    <property type="entry name" value="PROTEIN_KINASE_TYR"/>
    <property type="match status" value="1"/>
</dbReference>
<evidence type="ECO:0000256" key="4">
    <source>
        <dbReference type="ARBA" id="ARBA00022741"/>
    </source>
</evidence>
<dbReference type="CDD" id="cd14014">
    <property type="entry name" value="STKc_PknB_like"/>
    <property type="match status" value="1"/>
</dbReference>
<evidence type="ECO:0000256" key="2">
    <source>
        <dbReference type="ARBA" id="ARBA00022527"/>
    </source>
</evidence>
<dbReference type="PANTHER" id="PTHR43289">
    <property type="entry name" value="MITOGEN-ACTIVATED PROTEIN KINASE KINASE KINASE 20-RELATED"/>
    <property type="match status" value="1"/>
</dbReference>
<reference evidence="11" key="1">
    <citation type="submission" date="2022-08" db="EMBL/GenBank/DDBJ databases">
        <title>Mycobacterium kiyosense sp. nov., scotochromogenic slow-glowing species isolated from respiratory specimens.</title>
        <authorList>
            <person name="Fukano H."/>
            <person name="Kazumi Y."/>
            <person name="Sakagami N."/>
            <person name="Ato M."/>
            <person name="Mitarai S."/>
            <person name="Hoshino Y."/>
        </authorList>
    </citation>
    <scope>NUCLEOTIDE SEQUENCE</scope>
    <source>
        <strain evidence="11">1413</strain>
        <strain evidence="10">SRL2020-028</strain>
    </source>
</reference>
<keyword evidence="12" id="KW-1185">Reference proteome</keyword>
<dbReference type="Pfam" id="PF00069">
    <property type="entry name" value="Pkinase"/>
    <property type="match status" value="1"/>
</dbReference>
<feature type="region of interest" description="Disordered" evidence="7">
    <location>
        <begin position="337"/>
        <end position="357"/>
    </location>
</feature>
<sequence>MSSPDHRSRAGTQFGPYELRSLIGEGAAGEVYEAYDTRKDQAVAVKLLPTEFAANPRFQQRLSRVAALRDPHVLPVYHFGEISGVPYLDTRLIDGGTLRDLLREQGTLEPPRAARIVAQVAAALDAAHALGLVHGDVRPENVLLTSEDFAYLDFAVDPAGSPVYLAPERLGGGRIGPPSDIYSLTCVLYECLTGRPPFEDDDEREVLNAHMFGAPPRPSIMGRAINREFDGIIAQGMAKQPAARFVCAAELASAAGEAALWDQPALVSGPPLSEPRLSPPPSEPPKTRPFEVVREPSRRPPTVSRVVLSGVTAVLFVVAVTLAGVLAFTNHRHAPTTVASAPSAAPPVTSTPSAPFLSHPVQGADALGFIGHSARCDPGNPPAAVVRTAKSLAVVCQTSAGYYYRGERIRDGANIEISNAVRSAGGFDVTNPANGVRYEVRPNQLTILSGRHVDSAEPVLQYASAA</sequence>
<feature type="compositionally biased region" description="Low complexity" evidence="7">
    <location>
        <begin position="337"/>
        <end position="355"/>
    </location>
</feature>
<dbReference type="EC" id="2.7.11.1" evidence="1"/>
<dbReference type="SUPFAM" id="SSF56112">
    <property type="entry name" value="Protein kinase-like (PK-like)"/>
    <property type="match status" value="1"/>
</dbReference>
<dbReference type="RefSeq" id="WP_236982610.1">
    <property type="nucleotide sequence ID" value="NZ_BRXE01000039.1"/>
</dbReference>
<dbReference type="InterPro" id="IPR008266">
    <property type="entry name" value="Tyr_kinase_AS"/>
</dbReference>
<evidence type="ECO:0000256" key="1">
    <source>
        <dbReference type="ARBA" id="ARBA00012513"/>
    </source>
</evidence>
<organism evidence="11 12">
    <name type="scientific">Mycobacterium kiyosense</name>
    <dbReference type="NCBI Taxonomy" id="2871094"/>
    <lineage>
        <taxon>Bacteria</taxon>
        <taxon>Bacillati</taxon>
        <taxon>Actinomycetota</taxon>
        <taxon>Actinomycetes</taxon>
        <taxon>Mycobacteriales</taxon>
        <taxon>Mycobacteriaceae</taxon>
        <taxon>Mycobacterium</taxon>
    </lineage>
</organism>
<keyword evidence="4" id="KW-0547">Nucleotide-binding</keyword>
<feature type="region of interest" description="Disordered" evidence="7">
    <location>
        <begin position="269"/>
        <end position="299"/>
    </location>
</feature>
<dbReference type="InterPro" id="IPR011009">
    <property type="entry name" value="Kinase-like_dom_sf"/>
</dbReference>
<dbReference type="EMBL" id="BRXE01000039">
    <property type="protein sequence ID" value="GLB84042.1"/>
    <property type="molecule type" value="Genomic_DNA"/>
</dbReference>
<comment type="caution">
    <text evidence="11">The sequence shown here is derived from an EMBL/GenBank/DDBJ whole genome shotgun (WGS) entry which is preliminary data.</text>
</comment>
<gene>
    <name evidence="11" type="ORF">Mkiyose1413_19870</name>
    <name evidence="10" type="ORF">SRL2020028_32980</name>
</gene>
<accession>A0A9P3UWX6</accession>
<evidence type="ECO:0000259" key="9">
    <source>
        <dbReference type="PROSITE" id="PS50011"/>
    </source>
</evidence>
<dbReference type="AlphaFoldDB" id="A0A9P3UWX6"/>
<dbReference type="PROSITE" id="PS50011">
    <property type="entry name" value="PROTEIN_KINASE_DOM"/>
    <property type="match status" value="1"/>
</dbReference>
<dbReference type="Proteomes" id="UP001165663">
    <property type="component" value="Unassembled WGS sequence"/>
</dbReference>
<dbReference type="Gene3D" id="3.30.200.20">
    <property type="entry name" value="Phosphorylase Kinase, domain 1"/>
    <property type="match status" value="1"/>
</dbReference>
<dbReference type="EMBL" id="BRZI01000010">
    <property type="protein sequence ID" value="GLD30104.1"/>
    <property type="molecule type" value="Genomic_DNA"/>
</dbReference>
<keyword evidence="8" id="KW-0472">Membrane</keyword>
<name>A0A9P3UWX6_9MYCO</name>
<keyword evidence="6" id="KW-0067">ATP-binding</keyword>
<feature type="compositionally biased region" description="Basic and acidic residues" evidence="7">
    <location>
        <begin position="285"/>
        <end position="298"/>
    </location>
</feature>
<evidence type="ECO:0000313" key="11">
    <source>
        <dbReference type="EMBL" id="GLD30104.1"/>
    </source>
</evidence>
<dbReference type="GeneID" id="83629076"/>
<dbReference type="Gene3D" id="1.10.510.10">
    <property type="entry name" value="Transferase(Phosphotransferase) domain 1"/>
    <property type="match status" value="1"/>
</dbReference>
<evidence type="ECO:0000256" key="8">
    <source>
        <dbReference type="SAM" id="Phobius"/>
    </source>
</evidence>